<name>A0A445CXM3_ARAHY</name>
<accession>A0A445CXM3</accession>
<dbReference type="Proteomes" id="UP000289738">
    <property type="component" value="Chromosome A06"/>
</dbReference>
<dbReference type="AlphaFoldDB" id="A0A445CXM3"/>
<evidence type="ECO:0000313" key="1">
    <source>
        <dbReference type="EMBL" id="RYR55631.1"/>
    </source>
</evidence>
<evidence type="ECO:0008006" key="3">
    <source>
        <dbReference type="Google" id="ProtNLM"/>
    </source>
</evidence>
<sequence length="79" mass="9078">MNDSSSNCQLNQSKVDYCFDSNEAPKFLCNVDEQFVPKLGMTFNMLDDAAKFYKNYSKVACFSTRVWSTNKKGNEIKNQ</sequence>
<keyword evidence="2" id="KW-1185">Reference proteome</keyword>
<gene>
    <name evidence="1" type="ORF">Ahy_A06g030814</name>
</gene>
<dbReference type="EMBL" id="SDMP01000006">
    <property type="protein sequence ID" value="RYR55631.1"/>
    <property type="molecule type" value="Genomic_DNA"/>
</dbReference>
<comment type="caution">
    <text evidence="1">The sequence shown here is derived from an EMBL/GenBank/DDBJ whole genome shotgun (WGS) entry which is preliminary data.</text>
</comment>
<organism evidence="1 2">
    <name type="scientific">Arachis hypogaea</name>
    <name type="common">Peanut</name>
    <dbReference type="NCBI Taxonomy" id="3818"/>
    <lineage>
        <taxon>Eukaryota</taxon>
        <taxon>Viridiplantae</taxon>
        <taxon>Streptophyta</taxon>
        <taxon>Embryophyta</taxon>
        <taxon>Tracheophyta</taxon>
        <taxon>Spermatophyta</taxon>
        <taxon>Magnoliopsida</taxon>
        <taxon>eudicotyledons</taxon>
        <taxon>Gunneridae</taxon>
        <taxon>Pentapetalae</taxon>
        <taxon>rosids</taxon>
        <taxon>fabids</taxon>
        <taxon>Fabales</taxon>
        <taxon>Fabaceae</taxon>
        <taxon>Papilionoideae</taxon>
        <taxon>50 kb inversion clade</taxon>
        <taxon>dalbergioids sensu lato</taxon>
        <taxon>Dalbergieae</taxon>
        <taxon>Pterocarpus clade</taxon>
        <taxon>Arachis</taxon>
    </lineage>
</organism>
<protein>
    <recommendedName>
        <fullName evidence="3">Protein FAR1-RELATED SEQUENCE</fullName>
    </recommendedName>
</protein>
<proteinExistence type="predicted"/>
<reference evidence="1 2" key="1">
    <citation type="submission" date="2019-01" db="EMBL/GenBank/DDBJ databases">
        <title>Sequencing of cultivated peanut Arachis hypogaea provides insights into genome evolution and oil improvement.</title>
        <authorList>
            <person name="Chen X."/>
        </authorList>
    </citation>
    <scope>NUCLEOTIDE SEQUENCE [LARGE SCALE GENOMIC DNA]</scope>
    <source>
        <strain evidence="2">cv. Fuhuasheng</strain>
        <tissue evidence="1">Leaves</tissue>
    </source>
</reference>
<evidence type="ECO:0000313" key="2">
    <source>
        <dbReference type="Proteomes" id="UP000289738"/>
    </source>
</evidence>